<accession>A0A4R3JG58</accession>
<dbReference type="InterPro" id="IPR021959">
    <property type="entry name" value="DUF3576"/>
</dbReference>
<feature type="signal peptide" evidence="1">
    <location>
        <begin position="1"/>
        <end position="26"/>
    </location>
</feature>
<proteinExistence type="predicted"/>
<evidence type="ECO:0000256" key="1">
    <source>
        <dbReference type="SAM" id="SignalP"/>
    </source>
</evidence>
<protein>
    <submittedName>
        <fullName evidence="2">Uncharacterized protein DUF3576</fullName>
    </submittedName>
</protein>
<dbReference type="Pfam" id="PF12100">
    <property type="entry name" value="DUF3576"/>
    <property type="match status" value="1"/>
</dbReference>
<dbReference type="OrthoDB" id="8479681at2"/>
<feature type="chain" id="PRO_5020525262" evidence="1">
    <location>
        <begin position="27"/>
        <end position="183"/>
    </location>
</feature>
<evidence type="ECO:0000313" key="3">
    <source>
        <dbReference type="Proteomes" id="UP000295304"/>
    </source>
</evidence>
<comment type="caution">
    <text evidence="2">The sequence shown here is derived from an EMBL/GenBank/DDBJ whole genome shotgun (WGS) entry which is preliminary data.</text>
</comment>
<dbReference type="Proteomes" id="UP000295304">
    <property type="component" value="Unassembled WGS sequence"/>
</dbReference>
<keyword evidence="1" id="KW-0732">Signal</keyword>
<gene>
    <name evidence="2" type="ORF">EDD55_101178</name>
</gene>
<sequence>MPLQFPSSRTALVAMLFSALALSACAGGKVRIPDKSYKRATDMGRVYAPPPSILGEGGLNFGGDKTKNAPGAGTGIAINTFLWRASLDTVAFAPLSSADPFGGVIISDWYAPPKSPNERFKLNIFILGRALRADGIRVSVFRQVRDAAGEWRDAAVPKDAGAKIEDAILTRARQLRQETQRQQ</sequence>
<keyword evidence="3" id="KW-1185">Reference proteome</keyword>
<organism evidence="2 3">
    <name type="scientific">Varunaivibrio sulfuroxidans</name>
    <dbReference type="NCBI Taxonomy" id="1773489"/>
    <lineage>
        <taxon>Bacteria</taxon>
        <taxon>Pseudomonadati</taxon>
        <taxon>Pseudomonadota</taxon>
        <taxon>Alphaproteobacteria</taxon>
        <taxon>Rhodospirillales</taxon>
        <taxon>Magnetovibrionaceae</taxon>
        <taxon>Varunaivibrio</taxon>
    </lineage>
</organism>
<evidence type="ECO:0000313" key="2">
    <source>
        <dbReference type="EMBL" id="TCS64847.1"/>
    </source>
</evidence>
<name>A0A4R3JG58_9PROT</name>
<dbReference type="EMBL" id="SLZW01000001">
    <property type="protein sequence ID" value="TCS64847.1"/>
    <property type="molecule type" value="Genomic_DNA"/>
</dbReference>
<reference evidence="2 3" key="1">
    <citation type="submission" date="2019-03" db="EMBL/GenBank/DDBJ databases">
        <title>Genomic Encyclopedia of Type Strains, Phase IV (KMG-IV): sequencing the most valuable type-strain genomes for metagenomic binning, comparative biology and taxonomic classification.</title>
        <authorList>
            <person name="Goeker M."/>
        </authorList>
    </citation>
    <scope>NUCLEOTIDE SEQUENCE [LARGE SCALE GENOMIC DNA]</scope>
    <source>
        <strain evidence="2 3">DSM 101688</strain>
    </source>
</reference>
<dbReference type="AlphaFoldDB" id="A0A4R3JG58"/>